<organism evidence="1 2">
    <name type="scientific">Enterocloster citroniae</name>
    <dbReference type="NCBI Taxonomy" id="358743"/>
    <lineage>
        <taxon>Bacteria</taxon>
        <taxon>Bacillati</taxon>
        <taxon>Bacillota</taxon>
        <taxon>Clostridia</taxon>
        <taxon>Lachnospirales</taxon>
        <taxon>Lachnospiraceae</taxon>
        <taxon>Enterocloster</taxon>
    </lineage>
</organism>
<evidence type="ECO:0000313" key="2">
    <source>
        <dbReference type="Proteomes" id="UP000708338"/>
    </source>
</evidence>
<protein>
    <submittedName>
        <fullName evidence="1">Uncharacterized protein</fullName>
    </submittedName>
</protein>
<gene>
    <name evidence="1" type="ORF">GPL26_24325</name>
</gene>
<evidence type="ECO:0000313" key="1">
    <source>
        <dbReference type="EMBL" id="MBT9812728.1"/>
    </source>
</evidence>
<proteinExistence type="predicted"/>
<name>A0AA41K846_9FIRM</name>
<dbReference type="EMBL" id="WQPS01000065">
    <property type="protein sequence ID" value="MBT9812728.1"/>
    <property type="molecule type" value="Genomic_DNA"/>
</dbReference>
<dbReference type="Proteomes" id="UP000708338">
    <property type="component" value="Unassembled WGS sequence"/>
</dbReference>
<dbReference type="RefSeq" id="WP_215630335.1">
    <property type="nucleotide sequence ID" value="NZ_WQPS01000065.1"/>
</dbReference>
<dbReference type="AlphaFoldDB" id="A0AA41K846"/>
<accession>A0AA41K846</accession>
<sequence>MDISTFTHQLNEAEMLLRFSLYLTPASSTSACVVGNSLPQWIGRISDITFESCSELFRSGGSSFFGRIKNAPANRTDLTFLDQERGYELVWKIMLKQYCILSSYVKLRQLIGLSNSLTAYKAYKYNHYLSPYSTTGLDYLLNRNHLKLAPSANSISICEPTGNKTINLNSCCNISKYSSYYHRKLLKTTTVFGELSNLSPQIFNNSNCQILSSSLGLAEVLQGNLKTLRSILCGYKITENRKWNTKEYKNYCKGHQNLVNKSYNETSIFAWSDRIYLAHQLEELFNFNMIDCLFQNIVRAGVNNNIDLTSQAEIAVLSSCLYFPNMFSRQYLVQMAFDFLSYDCDQADTFYNWYSNFNTLVSFKSSATDIIDKPEKLSNWIVLYKKFVRYLTSFVFPIYENYFFISLYKDCKTVYTGQSEAELLVTLYLKLSEYLNSETIFNEFLCSDVKLITYAGNKSFDEGCIIKPNFNVNISPEYVRIYRRCLLAANNIASTKKDNFFISLDYLNTLTDKPRKHILAYYINAASSPKKS</sequence>
<comment type="caution">
    <text evidence="1">The sequence shown here is derived from an EMBL/GenBank/DDBJ whole genome shotgun (WGS) entry which is preliminary data.</text>
</comment>
<reference evidence="1" key="1">
    <citation type="journal article" date="2021" name="Gut Microbes">
        <title>A synthetic consortium of 100 gut commensals modulates the composition and function in a colon model of the microbiome of elderly subjects.</title>
        <authorList>
            <person name="Perez M."/>
            <person name="Ntemiri A."/>
            <person name="Tan H."/>
            <person name="Harris H.M.B."/>
            <person name="Roager H.M."/>
            <person name="Ribiere C."/>
            <person name="O'Toole P.W."/>
        </authorList>
    </citation>
    <scope>NUCLEOTIDE SEQUENCE</scope>
    <source>
        <strain evidence="1">MCC335</strain>
    </source>
</reference>